<reference evidence="2 3" key="1">
    <citation type="journal article" date="2012" name="BMC Genomics">
        <title>Comparative genomics of the white-rot fungi, Phanerochaete carnosa and P. chrysosporium, to elucidate the genetic basis of the distinct wood types they colonize.</title>
        <authorList>
            <person name="Suzuki H."/>
            <person name="MacDonald J."/>
            <person name="Syed K."/>
            <person name="Salamov A."/>
            <person name="Hori C."/>
            <person name="Aerts A."/>
            <person name="Henrissat B."/>
            <person name="Wiebenga A."/>
            <person name="vanKuyk P.A."/>
            <person name="Barry K."/>
            <person name="Lindquist E."/>
            <person name="LaButti K."/>
            <person name="Lapidus A."/>
            <person name="Lucas S."/>
            <person name="Coutinho P."/>
            <person name="Gong Y."/>
            <person name="Samejima M."/>
            <person name="Mahadevan R."/>
            <person name="Abou-Zaid M."/>
            <person name="de Vries R.P."/>
            <person name="Igarashi K."/>
            <person name="Yadav J.S."/>
            <person name="Grigoriev I.V."/>
            <person name="Master E.R."/>
        </authorList>
    </citation>
    <scope>NUCLEOTIDE SEQUENCE [LARGE SCALE GENOMIC DNA]</scope>
    <source>
        <strain evidence="2 3">HHB-10118-sp</strain>
    </source>
</reference>
<evidence type="ECO:0000313" key="3">
    <source>
        <dbReference type="Proteomes" id="UP000008370"/>
    </source>
</evidence>
<dbReference type="EMBL" id="JH930478">
    <property type="protein sequence ID" value="EKM50571.1"/>
    <property type="molecule type" value="Genomic_DNA"/>
</dbReference>
<keyword evidence="3" id="KW-1185">Reference proteome</keyword>
<feature type="region of interest" description="Disordered" evidence="1">
    <location>
        <begin position="65"/>
        <end position="162"/>
    </location>
</feature>
<evidence type="ECO:0000256" key="1">
    <source>
        <dbReference type="SAM" id="MobiDB-lite"/>
    </source>
</evidence>
<dbReference type="RefSeq" id="XP_007400842.1">
    <property type="nucleotide sequence ID" value="XM_007400780.1"/>
</dbReference>
<organism evidence="2 3">
    <name type="scientific">Phanerochaete carnosa (strain HHB-10118-sp)</name>
    <name type="common">White-rot fungus</name>
    <name type="synonym">Peniophora carnosa</name>
    <dbReference type="NCBI Taxonomy" id="650164"/>
    <lineage>
        <taxon>Eukaryota</taxon>
        <taxon>Fungi</taxon>
        <taxon>Dikarya</taxon>
        <taxon>Basidiomycota</taxon>
        <taxon>Agaricomycotina</taxon>
        <taxon>Agaricomycetes</taxon>
        <taxon>Polyporales</taxon>
        <taxon>Phanerochaetaceae</taxon>
        <taxon>Phanerochaete</taxon>
    </lineage>
</organism>
<dbReference type="AlphaFoldDB" id="K5ULL6"/>
<proteinExistence type="predicted"/>
<dbReference type="GeneID" id="18911517"/>
<name>K5ULL6_PHACS</name>
<sequence>MPRCSVQNGPAPPPPPSSVFAGLTPAGWAAYSAFKRELKVNNLNCEPPNMKEWRELTRAPMQGQVVATDGTAQRREAIVIDPSLLEGASGRRGWKRKPESDDSEEDNCRYHHRHCKDYSKSSNNGSSESKSSESSPEAASLSSGKSSESDGEEDEPRLILMAPKSNLSKQEVKGELMVCTMINICYQYMCIYADLWFQHQQTEVNVDFYNVTSLGRNPFIMRRSDPEPPTPTSGSNYLLITWGKDVDHPSIPLDGIHNTKPLTDLAREMVKRRIWIWKMLYSQKKDPARAEKWFNN</sequence>
<dbReference type="Proteomes" id="UP000008370">
    <property type="component" value="Unassembled WGS sequence"/>
</dbReference>
<gene>
    <name evidence="2" type="ORF">PHACADRAFT_200520</name>
</gene>
<protein>
    <submittedName>
        <fullName evidence="2">Uncharacterized protein</fullName>
    </submittedName>
</protein>
<evidence type="ECO:0000313" key="2">
    <source>
        <dbReference type="EMBL" id="EKM50571.1"/>
    </source>
</evidence>
<feature type="compositionally biased region" description="Low complexity" evidence="1">
    <location>
        <begin position="120"/>
        <end position="146"/>
    </location>
</feature>
<dbReference type="InParanoid" id="K5ULL6"/>
<dbReference type="HOGENOM" id="CLU_940428_0_0_1"/>
<dbReference type="KEGG" id="pco:PHACADRAFT_200520"/>
<accession>K5ULL6</accession>